<accession>A0A067QYG3</accession>
<dbReference type="Proteomes" id="UP000027135">
    <property type="component" value="Unassembled WGS sequence"/>
</dbReference>
<dbReference type="InParanoid" id="A0A067QYG3"/>
<proteinExistence type="predicted"/>
<evidence type="ECO:0000313" key="1">
    <source>
        <dbReference type="EMBL" id="KDR15488.1"/>
    </source>
</evidence>
<name>A0A067QYG3_ZOONE</name>
<organism evidence="1 2">
    <name type="scientific">Zootermopsis nevadensis</name>
    <name type="common">Dampwood termite</name>
    <dbReference type="NCBI Taxonomy" id="136037"/>
    <lineage>
        <taxon>Eukaryota</taxon>
        <taxon>Metazoa</taxon>
        <taxon>Ecdysozoa</taxon>
        <taxon>Arthropoda</taxon>
        <taxon>Hexapoda</taxon>
        <taxon>Insecta</taxon>
        <taxon>Pterygota</taxon>
        <taxon>Neoptera</taxon>
        <taxon>Polyneoptera</taxon>
        <taxon>Dictyoptera</taxon>
        <taxon>Blattodea</taxon>
        <taxon>Blattoidea</taxon>
        <taxon>Termitoidae</taxon>
        <taxon>Termopsidae</taxon>
        <taxon>Zootermopsis</taxon>
    </lineage>
</organism>
<sequence>MDQRGYDVIKESLEKVSDFLIRGQTPVEWSNRKATWTRHKLQKLKVRCR</sequence>
<keyword evidence="2" id="KW-1185">Reference proteome</keyword>
<reference evidence="1 2" key="1">
    <citation type="journal article" date="2014" name="Nat. Commun.">
        <title>Molecular traces of alternative social organization in a termite genome.</title>
        <authorList>
            <person name="Terrapon N."/>
            <person name="Li C."/>
            <person name="Robertson H.M."/>
            <person name="Ji L."/>
            <person name="Meng X."/>
            <person name="Booth W."/>
            <person name="Chen Z."/>
            <person name="Childers C.P."/>
            <person name="Glastad K.M."/>
            <person name="Gokhale K."/>
            <person name="Gowin J."/>
            <person name="Gronenberg W."/>
            <person name="Hermansen R.A."/>
            <person name="Hu H."/>
            <person name="Hunt B.G."/>
            <person name="Huylmans A.K."/>
            <person name="Khalil S.M."/>
            <person name="Mitchell R.D."/>
            <person name="Munoz-Torres M.C."/>
            <person name="Mustard J.A."/>
            <person name="Pan H."/>
            <person name="Reese J.T."/>
            <person name="Scharf M.E."/>
            <person name="Sun F."/>
            <person name="Vogel H."/>
            <person name="Xiao J."/>
            <person name="Yang W."/>
            <person name="Yang Z."/>
            <person name="Yang Z."/>
            <person name="Zhou J."/>
            <person name="Zhu J."/>
            <person name="Brent C.S."/>
            <person name="Elsik C.G."/>
            <person name="Goodisman M.A."/>
            <person name="Liberles D.A."/>
            <person name="Roe R.M."/>
            <person name="Vargo E.L."/>
            <person name="Vilcinskas A."/>
            <person name="Wang J."/>
            <person name="Bornberg-Bauer E."/>
            <person name="Korb J."/>
            <person name="Zhang G."/>
            <person name="Liebig J."/>
        </authorList>
    </citation>
    <scope>NUCLEOTIDE SEQUENCE [LARGE SCALE GENOMIC DNA]</scope>
    <source>
        <tissue evidence="1">Whole organism</tissue>
    </source>
</reference>
<gene>
    <name evidence="1" type="ORF">L798_10464</name>
</gene>
<dbReference type="AlphaFoldDB" id="A0A067QYG3"/>
<protein>
    <submittedName>
        <fullName evidence="1">Uncharacterized protein</fullName>
    </submittedName>
</protein>
<dbReference type="EMBL" id="KK852823">
    <property type="protein sequence ID" value="KDR15488.1"/>
    <property type="molecule type" value="Genomic_DNA"/>
</dbReference>
<evidence type="ECO:0000313" key="2">
    <source>
        <dbReference type="Proteomes" id="UP000027135"/>
    </source>
</evidence>